<protein>
    <recommendedName>
        <fullName evidence="1">Phospholipase C/D domain-containing protein</fullName>
    </recommendedName>
</protein>
<dbReference type="RefSeq" id="WP_218091040.1">
    <property type="nucleotide sequence ID" value="NZ_CAJVAS010000003.1"/>
</dbReference>
<name>A0A916NGS7_9BACL</name>
<comment type="caution">
    <text evidence="2">The sequence shown here is derived from an EMBL/GenBank/DDBJ whole genome shotgun (WGS) entry which is preliminary data.</text>
</comment>
<organism evidence="2 3">
    <name type="scientific">Paenibacillus solanacearum</name>
    <dbReference type="NCBI Taxonomy" id="2048548"/>
    <lineage>
        <taxon>Bacteria</taxon>
        <taxon>Bacillati</taxon>
        <taxon>Bacillota</taxon>
        <taxon>Bacilli</taxon>
        <taxon>Bacillales</taxon>
        <taxon>Paenibacillaceae</taxon>
        <taxon>Paenibacillus</taxon>
    </lineage>
</organism>
<dbReference type="AlphaFoldDB" id="A0A916NGS7"/>
<dbReference type="Proteomes" id="UP000693672">
    <property type="component" value="Unassembled WGS sequence"/>
</dbReference>
<gene>
    <name evidence="2" type="ORF">PAESOLCIP111_01208</name>
</gene>
<dbReference type="InterPro" id="IPR029002">
    <property type="entry name" value="PLPC/GPLD1"/>
</dbReference>
<feature type="domain" description="Phospholipase C/D" evidence="1">
    <location>
        <begin position="6"/>
        <end position="86"/>
    </location>
</feature>
<reference evidence="2" key="1">
    <citation type="submission" date="2021-06" db="EMBL/GenBank/DDBJ databases">
        <authorList>
            <person name="Criscuolo A."/>
        </authorList>
    </citation>
    <scope>NUCLEOTIDE SEQUENCE</scope>
    <source>
        <strain evidence="2">CIP111600</strain>
    </source>
</reference>
<keyword evidence="3" id="KW-1185">Reference proteome</keyword>
<dbReference type="EMBL" id="CAJVAS010000003">
    <property type="protein sequence ID" value="CAG7609807.1"/>
    <property type="molecule type" value="Genomic_DNA"/>
</dbReference>
<evidence type="ECO:0000313" key="2">
    <source>
        <dbReference type="EMBL" id="CAG7609807.1"/>
    </source>
</evidence>
<sequence>MGSRIMHLIIANRIAERLSIEDRAPFLLGSIAPDAVTTKNESHFFIGEHQDYSRSVDYKGFLNKYSSKADSLYIMGYYTHLIADEIWLKGFYLPWLRNRMDNDKEMQRLYYNDFRLLNGKLLEHYGFRDELRRTLHYIPTIIDLQEVKSKEVEAFIPYVLGDMEYEKEDVNQKLNVFMFDQIVGYIETSVNMGLLCLKQAAILHQIPSAREWLTAHL</sequence>
<accession>A0A916NGS7</accession>
<evidence type="ECO:0000313" key="3">
    <source>
        <dbReference type="Proteomes" id="UP000693672"/>
    </source>
</evidence>
<proteinExistence type="predicted"/>
<evidence type="ECO:0000259" key="1">
    <source>
        <dbReference type="Pfam" id="PF00882"/>
    </source>
</evidence>
<dbReference type="Pfam" id="PF00882">
    <property type="entry name" value="Zn_dep_PLPC"/>
    <property type="match status" value="1"/>
</dbReference>